<keyword evidence="3" id="KW-0472">Membrane</keyword>
<dbReference type="CDD" id="cd05237">
    <property type="entry name" value="UDP_invert_4-6DH_SDR_e"/>
    <property type="match status" value="1"/>
</dbReference>
<feature type="compositionally biased region" description="Basic and acidic residues" evidence="2">
    <location>
        <begin position="610"/>
        <end position="626"/>
    </location>
</feature>
<keyword evidence="6" id="KW-1185">Reference proteome</keyword>
<dbReference type="PANTHER" id="PTHR43318:SF1">
    <property type="entry name" value="POLYSACCHARIDE BIOSYNTHESIS PROTEIN EPSC-RELATED"/>
    <property type="match status" value="1"/>
</dbReference>
<comment type="similarity">
    <text evidence="1">Belongs to the polysaccharide synthase family.</text>
</comment>
<dbReference type="OrthoDB" id="9803111at2"/>
<dbReference type="RefSeq" id="WP_112880599.1">
    <property type="nucleotide sequence ID" value="NZ_QLUW01000001.1"/>
</dbReference>
<evidence type="ECO:0000256" key="2">
    <source>
        <dbReference type="SAM" id="MobiDB-lite"/>
    </source>
</evidence>
<dbReference type="Gene3D" id="3.40.50.720">
    <property type="entry name" value="NAD(P)-binding Rossmann-like Domain"/>
    <property type="match status" value="2"/>
</dbReference>
<organism evidence="5 6">
    <name type="scientific">Paenibacillus montanisoli</name>
    <dbReference type="NCBI Taxonomy" id="2081970"/>
    <lineage>
        <taxon>Bacteria</taxon>
        <taxon>Bacillati</taxon>
        <taxon>Bacillota</taxon>
        <taxon>Bacilli</taxon>
        <taxon>Bacillales</taxon>
        <taxon>Paenibacillaceae</taxon>
        <taxon>Paenibacillus</taxon>
    </lineage>
</organism>
<feature type="transmembrane region" description="Helical" evidence="3">
    <location>
        <begin position="42"/>
        <end position="60"/>
    </location>
</feature>
<dbReference type="PANTHER" id="PTHR43318">
    <property type="entry name" value="UDP-N-ACETYLGLUCOSAMINE 4,6-DEHYDRATASE"/>
    <property type="match status" value="1"/>
</dbReference>
<feature type="transmembrane region" description="Helical" evidence="3">
    <location>
        <begin position="7"/>
        <end position="30"/>
    </location>
</feature>
<reference evidence="5 6" key="1">
    <citation type="submission" date="2018-06" db="EMBL/GenBank/DDBJ databases">
        <title>Paenibacillus montanisoli sp. nov., isolated from mountain area soil.</title>
        <authorList>
            <person name="Wu M."/>
        </authorList>
    </citation>
    <scope>NUCLEOTIDE SEQUENCE [LARGE SCALE GENOMIC DNA]</scope>
    <source>
        <strain evidence="5 6">RA17</strain>
    </source>
</reference>
<evidence type="ECO:0000256" key="1">
    <source>
        <dbReference type="ARBA" id="ARBA00007430"/>
    </source>
</evidence>
<dbReference type="AlphaFoldDB" id="A0A328UBV6"/>
<keyword evidence="3" id="KW-1133">Transmembrane helix</keyword>
<sequence>MSYRNRIYYFAFVDLIMVWVSLYLAYALHFEGNIPDEYGSQYFIYSGSATIISIACMYLFKQYKQVWLYASVSEMLSVLRTILLSCTLSYLTIQLISDQSIPTYVLINNFETLLFLTIGSRLAWRVAKTFYIRKQHEQKTALIIGAGDCGRLIAKEMQFSRTCSLRPVGFIDDNILKRNLFISGLPVLGSREDIPRVVERFSVDEIIIALPSLSRKETAEIIDVCKSTRAKLKIIPRITDLIHGRVTIQEMREVSVEDLLGRDPVAVDLQGIANYVEGQTVLVTGAGGSIGSELCRQISPFSPKTLLLLGHGENSIYTIEMELRKSFPHLHLETVIADIKDTNRMDEVFRQHRPQVVFHAGAHKHVPLMEKNSAEAVKNNVFGTKNLAECADKYGVDRFVLISSDKAVNPTNVMGTTKRIAEMVIQSLNKNSKTKFAAVRFGNVLGSRGSVIPRFKEQIAQGGPVTVTHPEMVRYFMTIPEAVQLVIQAGALAEGGETFILDMGKPVKIVDLAKDLIRLSGFEPNIDIEITYSGIRPGEKMYEELLTDEEGLTSTKHDRIFIGRSSSMNRTELEFELRRLERVVGEGDSAVREMLKHLVPSYQTSGTVEEPAKSDQRKRELSLVSP</sequence>
<evidence type="ECO:0000259" key="4">
    <source>
        <dbReference type="Pfam" id="PF02719"/>
    </source>
</evidence>
<dbReference type="Proteomes" id="UP000249260">
    <property type="component" value="Unassembled WGS sequence"/>
</dbReference>
<dbReference type="Pfam" id="PF02719">
    <property type="entry name" value="Polysacc_synt_2"/>
    <property type="match status" value="1"/>
</dbReference>
<dbReference type="EMBL" id="QLUW01000001">
    <property type="protein sequence ID" value="RAP77476.1"/>
    <property type="molecule type" value="Genomic_DNA"/>
</dbReference>
<feature type="transmembrane region" description="Helical" evidence="3">
    <location>
        <begin position="67"/>
        <end position="91"/>
    </location>
</feature>
<dbReference type="Pfam" id="PF13727">
    <property type="entry name" value="CoA_binding_3"/>
    <property type="match status" value="1"/>
</dbReference>
<feature type="region of interest" description="Disordered" evidence="2">
    <location>
        <begin position="602"/>
        <end position="626"/>
    </location>
</feature>
<dbReference type="InterPro" id="IPR036291">
    <property type="entry name" value="NAD(P)-bd_dom_sf"/>
</dbReference>
<dbReference type="InterPro" id="IPR051203">
    <property type="entry name" value="Polysaccharide_Synthase-Rel"/>
</dbReference>
<name>A0A328UBV6_9BACL</name>
<comment type="caution">
    <text evidence="5">The sequence shown here is derived from an EMBL/GenBank/DDBJ whole genome shotgun (WGS) entry which is preliminary data.</text>
</comment>
<accession>A0A328UBV6</accession>
<proteinExistence type="inferred from homology"/>
<evidence type="ECO:0000313" key="5">
    <source>
        <dbReference type="EMBL" id="RAP77476.1"/>
    </source>
</evidence>
<dbReference type="InterPro" id="IPR003869">
    <property type="entry name" value="Polysac_CapD-like"/>
</dbReference>
<evidence type="ECO:0000256" key="3">
    <source>
        <dbReference type="SAM" id="Phobius"/>
    </source>
</evidence>
<protein>
    <submittedName>
        <fullName evidence="5">Polysaccharide biosynthesis protein</fullName>
    </submittedName>
</protein>
<evidence type="ECO:0000313" key="6">
    <source>
        <dbReference type="Proteomes" id="UP000249260"/>
    </source>
</evidence>
<keyword evidence="3" id="KW-0812">Transmembrane</keyword>
<gene>
    <name evidence="5" type="ORF">DL346_03070</name>
</gene>
<dbReference type="SUPFAM" id="SSF51735">
    <property type="entry name" value="NAD(P)-binding Rossmann-fold domains"/>
    <property type="match status" value="2"/>
</dbReference>
<feature type="domain" description="Polysaccharide biosynthesis protein CapD-like" evidence="4">
    <location>
        <begin position="281"/>
        <end position="562"/>
    </location>
</feature>